<keyword evidence="10" id="KW-1185">Reference proteome</keyword>
<dbReference type="HOGENOM" id="CLU_1039284_0_0_1"/>
<keyword evidence="6" id="KW-0966">Cell projection</keyword>
<reference evidence="8 10" key="2">
    <citation type="journal article" date="2013" name="Nature">
        <title>Insights into bilaterian evolution from three spiralian genomes.</title>
        <authorList>
            <person name="Simakov O."/>
            <person name="Marletaz F."/>
            <person name="Cho S.J."/>
            <person name="Edsinger-Gonzales E."/>
            <person name="Havlak P."/>
            <person name="Hellsten U."/>
            <person name="Kuo D.H."/>
            <person name="Larsson T."/>
            <person name="Lv J."/>
            <person name="Arendt D."/>
            <person name="Savage R."/>
            <person name="Osoegawa K."/>
            <person name="de Jong P."/>
            <person name="Grimwood J."/>
            <person name="Chapman J.A."/>
            <person name="Shapiro H."/>
            <person name="Aerts A."/>
            <person name="Otillar R.P."/>
            <person name="Terry A.Y."/>
            <person name="Boore J.L."/>
            <person name="Grigoriev I.V."/>
            <person name="Lindberg D.R."/>
            <person name="Seaver E.C."/>
            <person name="Weisblat D.A."/>
            <person name="Putnam N.H."/>
            <person name="Rokhsar D.S."/>
        </authorList>
    </citation>
    <scope>NUCLEOTIDE SEQUENCE</scope>
</reference>
<dbReference type="PANTHER" id="PTHR31954">
    <property type="entry name" value="CILIA- AND FLAGELLA-ASSOCIATED PROTEIN 157"/>
    <property type="match status" value="1"/>
</dbReference>
<dbReference type="PANTHER" id="PTHR31954:SF1">
    <property type="entry name" value="CILIA- AND FLAGELLA-ASSOCIATED PROTEIN 157"/>
    <property type="match status" value="1"/>
</dbReference>
<evidence type="ECO:0000313" key="10">
    <source>
        <dbReference type="Proteomes" id="UP000015101"/>
    </source>
</evidence>
<feature type="coiled-coil region" evidence="7">
    <location>
        <begin position="30"/>
        <end position="177"/>
    </location>
</feature>
<comment type="similarity">
    <text evidence="2">Belongs to the CFAP157 family.</text>
</comment>
<dbReference type="GO" id="GO:0008017">
    <property type="term" value="F:microtubule binding"/>
    <property type="evidence" value="ECO:0000318"/>
    <property type="project" value="GO_Central"/>
</dbReference>
<keyword evidence="4 7" id="KW-0175">Coiled coil</keyword>
<evidence type="ECO:0000313" key="8">
    <source>
        <dbReference type="EMBL" id="ESO09172.1"/>
    </source>
</evidence>
<evidence type="ECO:0000256" key="4">
    <source>
        <dbReference type="ARBA" id="ARBA00023054"/>
    </source>
</evidence>
<protein>
    <recommendedName>
        <fullName evidence="3">Cilia- and flagella-associated protein 157</fullName>
    </recommendedName>
</protein>
<dbReference type="EnsemblMetazoa" id="HelroT195146">
    <property type="protein sequence ID" value="HelroP195146"/>
    <property type="gene ID" value="HelroG195146"/>
</dbReference>
<dbReference type="GO" id="GO:0036064">
    <property type="term" value="C:ciliary basal body"/>
    <property type="evidence" value="ECO:0000318"/>
    <property type="project" value="GO_Central"/>
</dbReference>
<dbReference type="InterPro" id="IPR038844">
    <property type="entry name" value="CFAP157"/>
</dbReference>
<dbReference type="Proteomes" id="UP000015101">
    <property type="component" value="Unassembled WGS sequence"/>
</dbReference>
<dbReference type="RefSeq" id="XP_009012730.1">
    <property type="nucleotide sequence ID" value="XM_009014482.1"/>
</dbReference>
<evidence type="ECO:0000256" key="1">
    <source>
        <dbReference type="ARBA" id="ARBA00004138"/>
    </source>
</evidence>
<name>T1FWT1_HELRO</name>
<accession>T1FWT1</accession>
<dbReference type="CTD" id="20213276"/>
<evidence type="ECO:0000256" key="7">
    <source>
        <dbReference type="SAM" id="Coils"/>
    </source>
</evidence>
<evidence type="ECO:0000256" key="2">
    <source>
        <dbReference type="ARBA" id="ARBA00010841"/>
    </source>
</evidence>
<evidence type="ECO:0000313" key="9">
    <source>
        <dbReference type="EnsemblMetazoa" id="HelroP195146"/>
    </source>
</evidence>
<evidence type="ECO:0000256" key="3">
    <source>
        <dbReference type="ARBA" id="ARBA00014087"/>
    </source>
</evidence>
<dbReference type="EMBL" id="KB096008">
    <property type="protein sequence ID" value="ESO09172.1"/>
    <property type="molecule type" value="Genomic_DNA"/>
</dbReference>
<keyword evidence="5" id="KW-0969">Cilium</keyword>
<evidence type="ECO:0000256" key="5">
    <source>
        <dbReference type="ARBA" id="ARBA00023069"/>
    </source>
</evidence>
<reference evidence="10" key="1">
    <citation type="submission" date="2012-12" db="EMBL/GenBank/DDBJ databases">
        <authorList>
            <person name="Hellsten U."/>
            <person name="Grimwood J."/>
            <person name="Chapman J.A."/>
            <person name="Shapiro H."/>
            <person name="Aerts A."/>
            <person name="Otillar R.P."/>
            <person name="Terry A.Y."/>
            <person name="Boore J.L."/>
            <person name="Simakov O."/>
            <person name="Marletaz F."/>
            <person name="Cho S.-J."/>
            <person name="Edsinger-Gonzales E."/>
            <person name="Havlak P."/>
            <person name="Kuo D.-H."/>
            <person name="Larsson T."/>
            <person name="Lv J."/>
            <person name="Arendt D."/>
            <person name="Savage R."/>
            <person name="Osoegawa K."/>
            <person name="de Jong P."/>
            <person name="Lindberg D.R."/>
            <person name="Seaver E.C."/>
            <person name="Weisblat D.A."/>
            <person name="Putnam N.H."/>
            <person name="Grigoriev I.V."/>
            <person name="Rokhsar D.S."/>
        </authorList>
    </citation>
    <scope>NUCLEOTIDE SEQUENCE</scope>
</reference>
<dbReference type="KEGG" id="hro:HELRODRAFT_195146"/>
<comment type="subcellular location">
    <subcellularLocation>
        <location evidence="1">Cell projection</location>
        <location evidence="1">Cilium</location>
    </subcellularLocation>
</comment>
<dbReference type="InParanoid" id="T1FWT1"/>
<gene>
    <name evidence="9" type="primary">20213276</name>
    <name evidence="8" type="ORF">HELRODRAFT_195146</name>
</gene>
<proteinExistence type="inferred from homology"/>
<dbReference type="OrthoDB" id="166611at2759"/>
<dbReference type="AlphaFoldDB" id="T1FWT1"/>
<organism evidence="9 10">
    <name type="scientific">Helobdella robusta</name>
    <name type="common">Californian leech</name>
    <dbReference type="NCBI Taxonomy" id="6412"/>
    <lineage>
        <taxon>Eukaryota</taxon>
        <taxon>Metazoa</taxon>
        <taxon>Spiralia</taxon>
        <taxon>Lophotrochozoa</taxon>
        <taxon>Annelida</taxon>
        <taxon>Clitellata</taxon>
        <taxon>Hirudinea</taxon>
        <taxon>Rhynchobdellida</taxon>
        <taxon>Glossiphoniidae</taxon>
        <taxon>Helobdella</taxon>
    </lineage>
</organism>
<dbReference type="EMBL" id="AMQM01010939">
    <property type="status" value="NOT_ANNOTATED_CDS"/>
    <property type="molecule type" value="Genomic_DNA"/>
</dbReference>
<reference evidence="9" key="3">
    <citation type="submission" date="2015-06" db="UniProtKB">
        <authorList>
            <consortium name="EnsemblMetazoa"/>
        </authorList>
    </citation>
    <scope>IDENTIFICATION</scope>
</reference>
<sequence length="268" mass="32033">MPNYKHKSSKSDGKQTRIPFFLEKLNEKTRENFLIDIQNLESKLEKYTEKYEDSIRKRNNLTERIDRLQHNEQNSINKFSQELEDKTKELNDLKEEIVMMVERNELERDVNESRLNEKKHDLEVIKNKLMNENERLSKELHSLEEFKLDKSELTKKVKTLESEIEQGKSEYQAYVLQMQAQRKRNLAKIKDMELNEKKLCKKVVASKKIIKLMEEKLGRNDETMRANGHAENNVFQLEVEIDSLKKALTKAKCVNLYNKCYKEINKYK</sequence>
<evidence type="ECO:0000256" key="6">
    <source>
        <dbReference type="ARBA" id="ARBA00023273"/>
    </source>
</evidence>
<dbReference type="EMBL" id="AMQM01010940">
    <property type="status" value="NOT_ANNOTATED_CDS"/>
    <property type="molecule type" value="Genomic_DNA"/>
</dbReference>
<dbReference type="GeneID" id="20213276"/>